<dbReference type="GO" id="GO:0005829">
    <property type="term" value="C:cytosol"/>
    <property type="evidence" value="ECO:0007669"/>
    <property type="project" value="TreeGrafter"/>
</dbReference>
<dbReference type="InterPro" id="IPR005119">
    <property type="entry name" value="LysR_subst-bd"/>
</dbReference>
<feature type="domain" description="HTH lysR-type" evidence="5">
    <location>
        <begin position="1"/>
        <end position="58"/>
    </location>
</feature>
<dbReference type="GO" id="GO:0003677">
    <property type="term" value="F:DNA binding"/>
    <property type="evidence" value="ECO:0007669"/>
    <property type="project" value="UniProtKB-KW"/>
</dbReference>
<evidence type="ECO:0000259" key="5">
    <source>
        <dbReference type="PROSITE" id="PS50931"/>
    </source>
</evidence>
<sequence>MEFRQLTYFLAAAQTQNFRKAAELCLVAQPALSRQIAALETELGVQLFKRIKQRVVLTPAGQEFASYARNALDRLQQGQQAMLRFQAGQSGTVEIGCNRSLATVFLPTILAAFQHNYPHIHHRVRVDPTDAVIAMVEQGEVDLGLIFDPVAHSEMVIVEELFRQSLHLVVSAQHPLAQTQPHMLTLERIIAEPLFLLGEASRLRKVLERIFIQRGLTVQPTVEIDSVEGLKEMVKQGNGVTLIPPALVRSPQIDSGLVLAPVADLTEEFIFALVYRRFGNIAGPARQVIKAILDAHADDF</sequence>
<dbReference type="Pfam" id="PF03466">
    <property type="entry name" value="LysR_substrate"/>
    <property type="match status" value="1"/>
</dbReference>
<protein>
    <submittedName>
        <fullName evidence="6">LysR family transcriptional regulator</fullName>
    </submittedName>
</protein>
<dbReference type="InterPro" id="IPR000847">
    <property type="entry name" value="LysR_HTH_N"/>
</dbReference>
<keyword evidence="2" id="KW-0805">Transcription regulation</keyword>
<dbReference type="EMBL" id="BNJK01000004">
    <property type="protein sequence ID" value="GHP00965.1"/>
    <property type="molecule type" value="Genomic_DNA"/>
</dbReference>
<dbReference type="PROSITE" id="PS50931">
    <property type="entry name" value="HTH_LYSR"/>
    <property type="match status" value="1"/>
</dbReference>
<evidence type="ECO:0000256" key="4">
    <source>
        <dbReference type="ARBA" id="ARBA00023163"/>
    </source>
</evidence>
<proteinExistence type="inferred from homology"/>
<keyword evidence="4" id="KW-0804">Transcription</keyword>
<dbReference type="Gene3D" id="3.40.190.290">
    <property type="match status" value="1"/>
</dbReference>
<dbReference type="RefSeq" id="WP_220211541.1">
    <property type="nucleotide sequence ID" value="NZ_BNJK01000004.1"/>
</dbReference>
<dbReference type="AlphaFoldDB" id="A0A8J3IRZ0"/>
<dbReference type="Gene3D" id="1.10.10.10">
    <property type="entry name" value="Winged helix-like DNA-binding domain superfamily/Winged helix DNA-binding domain"/>
    <property type="match status" value="1"/>
</dbReference>
<dbReference type="InterPro" id="IPR036390">
    <property type="entry name" value="WH_DNA-bd_sf"/>
</dbReference>
<dbReference type="Pfam" id="PF00126">
    <property type="entry name" value="HTH_1"/>
    <property type="match status" value="1"/>
</dbReference>
<keyword evidence="3" id="KW-0238">DNA-binding</keyword>
<accession>A0A8J3IRZ0</accession>
<dbReference type="InterPro" id="IPR036388">
    <property type="entry name" value="WH-like_DNA-bd_sf"/>
</dbReference>
<evidence type="ECO:0000256" key="3">
    <source>
        <dbReference type="ARBA" id="ARBA00023125"/>
    </source>
</evidence>
<evidence type="ECO:0000313" key="6">
    <source>
        <dbReference type="EMBL" id="GHP00965.1"/>
    </source>
</evidence>
<comment type="caution">
    <text evidence="6">The sequence shown here is derived from an EMBL/GenBank/DDBJ whole genome shotgun (WGS) entry which is preliminary data.</text>
</comment>
<comment type="similarity">
    <text evidence="1">Belongs to the LysR transcriptional regulatory family.</text>
</comment>
<dbReference type="FunFam" id="1.10.10.10:FF:000001">
    <property type="entry name" value="LysR family transcriptional regulator"/>
    <property type="match status" value="1"/>
</dbReference>
<evidence type="ECO:0000256" key="2">
    <source>
        <dbReference type="ARBA" id="ARBA00023015"/>
    </source>
</evidence>
<dbReference type="GO" id="GO:0003700">
    <property type="term" value="F:DNA-binding transcription factor activity"/>
    <property type="evidence" value="ECO:0007669"/>
    <property type="project" value="InterPro"/>
</dbReference>
<dbReference type="SUPFAM" id="SSF53850">
    <property type="entry name" value="Periplasmic binding protein-like II"/>
    <property type="match status" value="1"/>
</dbReference>
<dbReference type="PANTHER" id="PTHR30419">
    <property type="entry name" value="HTH-TYPE TRANSCRIPTIONAL REGULATOR YBHD"/>
    <property type="match status" value="1"/>
</dbReference>
<keyword evidence="7" id="KW-1185">Reference proteome</keyword>
<gene>
    <name evidence="6" type="ORF">KSF_110120</name>
</gene>
<organism evidence="6 7">
    <name type="scientific">Reticulibacter mediterranei</name>
    <dbReference type="NCBI Taxonomy" id="2778369"/>
    <lineage>
        <taxon>Bacteria</taxon>
        <taxon>Bacillati</taxon>
        <taxon>Chloroflexota</taxon>
        <taxon>Ktedonobacteria</taxon>
        <taxon>Ktedonobacterales</taxon>
        <taxon>Reticulibacteraceae</taxon>
        <taxon>Reticulibacter</taxon>
    </lineage>
</organism>
<dbReference type="CDD" id="cd05466">
    <property type="entry name" value="PBP2_LTTR_substrate"/>
    <property type="match status" value="1"/>
</dbReference>
<dbReference type="PRINTS" id="PR00039">
    <property type="entry name" value="HTHLYSR"/>
</dbReference>
<evidence type="ECO:0000256" key="1">
    <source>
        <dbReference type="ARBA" id="ARBA00009437"/>
    </source>
</evidence>
<dbReference type="SUPFAM" id="SSF46785">
    <property type="entry name" value="Winged helix' DNA-binding domain"/>
    <property type="match status" value="1"/>
</dbReference>
<dbReference type="Proteomes" id="UP000597444">
    <property type="component" value="Unassembled WGS sequence"/>
</dbReference>
<dbReference type="InterPro" id="IPR050950">
    <property type="entry name" value="HTH-type_LysR_regulators"/>
</dbReference>
<name>A0A8J3IRZ0_9CHLR</name>
<evidence type="ECO:0000313" key="7">
    <source>
        <dbReference type="Proteomes" id="UP000597444"/>
    </source>
</evidence>
<reference evidence="6" key="1">
    <citation type="submission" date="2020-10" db="EMBL/GenBank/DDBJ databases">
        <title>Taxonomic study of unclassified bacteria belonging to the class Ktedonobacteria.</title>
        <authorList>
            <person name="Yabe S."/>
            <person name="Wang C.M."/>
            <person name="Zheng Y."/>
            <person name="Sakai Y."/>
            <person name="Cavaletti L."/>
            <person name="Monciardini P."/>
            <person name="Donadio S."/>
        </authorList>
    </citation>
    <scope>NUCLEOTIDE SEQUENCE</scope>
    <source>
        <strain evidence="6">ID150040</strain>
    </source>
</reference>